<protein>
    <submittedName>
        <fullName evidence="6">Transcription factor RFX4-like protein 1</fullName>
    </submittedName>
</protein>
<sequence>MSSYSILRDADSTVGDFRVEDIQFYKSSQSSTNLIGENDVEVKTSTCGLLKPHSTPATLIWLEQNYEIAEGVCIPRSALYTHYVDFCAKNNIQPVNAASFGKIIRQQFPQLTTRRLGTRGQSRYHYYGIAVRETSPYYQLAYSKRAILK</sequence>
<dbReference type="Proteomes" id="UP000285301">
    <property type="component" value="Unassembled WGS sequence"/>
</dbReference>
<reference evidence="6 7" key="1">
    <citation type="journal article" date="2018" name="Gigascience">
        <title>Genomes of trombidid mites reveal novel predicted allergens and laterally-transferred genes associated with secondary metabolism.</title>
        <authorList>
            <person name="Dong X."/>
            <person name="Chaisiri K."/>
            <person name="Xia D."/>
            <person name="Armstrong S.D."/>
            <person name="Fang Y."/>
            <person name="Donnelly M.J."/>
            <person name="Kadowaki T."/>
            <person name="McGarry J.W."/>
            <person name="Darby A.C."/>
            <person name="Makepeace B.L."/>
        </authorList>
    </citation>
    <scope>NUCLEOTIDE SEQUENCE [LARGE SCALE GENOMIC DNA]</scope>
    <source>
        <strain evidence="6">UoL-WK</strain>
    </source>
</reference>
<evidence type="ECO:0000256" key="3">
    <source>
        <dbReference type="ARBA" id="ARBA00023163"/>
    </source>
</evidence>
<dbReference type="Gene3D" id="1.10.10.10">
    <property type="entry name" value="Winged helix-like DNA-binding domain superfamily/Winged helix DNA-binding domain"/>
    <property type="match status" value="1"/>
</dbReference>
<organism evidence="6 7">
    <name type="scientific">Dinothrombium tinctorium</name>
    <dbReference type="NCBI Taxonomy" id="1965070"/>
    <lineage>
        <taxon>Eukaryota</taxon>
        <taxon>Metazoa</taxon>
        <taxon>Ecdysozoa</taxon>
        <taxon>Arthropoda</taxon>
        <taxon>Chelicerata</taxon>
        <taxon>Arachnida</taxon>
        <taxon>Acari</taxon>
        <taxon>Acariformes</taxon>
        <taxon>Trombidiformes</taxon>
        <taxon>Prostigmata</taxon>
        <taxon>Anystina</taxon>
        <taxon>Parasitengona</taxon>
        <taxon>Trombidioidea</taxon>
        <taxon>Trombidiidae</taxon>
        <taxon>Dinothrombium</taxon>
    </lineage>
</organism>
<dbReference type="InterPro" id="IPR039779">
    <property type="entry name" value="RFX-like"/>
</dbReference>
<gene>
    <name evidence="6" type="ORF">B4U79_01904</name>
</gene>
<dbReference type="GO" id="GO:0000978">
    <property type="term" value="F:RNA polymerase II cis-regulatory region sequence-specific DNA binding"/>
    <property type="evidence" value="ECO:0007669"/>
    <property type="project" value="TreeGrafter"/>
</dbReference>
<comment type="caution">
    <text evidence="6">The sequence shown here is derived from an EMBL/GenBank/DDBJ whole genome shotgun (WGS) entry which is preliminary data.</text>
</comment>
<evidence type="ECO:0000256" key="1">
    <source>
        <dbReference type="ARBA" id="ARBA00023015"/>
    </source>
</evidence>
<evidence type="ECO:0000256" key="2">
    <source>
        <dbReference type="ARBA" id="ARBA00023125"/>
    </source>
</evidence>
<dbReference type="SUPFAM" id="SSF46785">
    <property type="entry name" value="Winged helix' DNA-binding domain"/>
    <property type="match status" value="1"/>
</dbReference>
<name>A0A3S4REC4_9ACAR</name>
<evidence type="ECO:0000313" key="6">
    <source>
        <dbReference type="EMBL" id="RWS15135.1"/>
    </source>
</evidence>
<evidence type="ECO:0000256" key="4">
    <source>
        <dbReference type="ARBA" id="ARBA00023242"/>
    </source>
</evidence>
<dbReference type="InterPro" id="IPR003150">
    <property type="entry name" value="DNA-bd_RFX"/>
</dbReference>
<dbReference type="EMBL" id="NCKU01000536">
    <property type="protein sequence ID" value="RWS15135.1"/>
    <property type="molecule type" value="Genomic_DNA"/>
</dbReference>
<dbReference type="PROSITE" id="PS51526">
    <property type="entry name" value="RFX_DBD"/>
    <property type="match status" value="1"/>
</dbReference>
<dbReference type="InterPro" id="IPR036388">
    <property type="entry name" value="WH-like_DNA-bd_sf"/>
</dbReference>
<proteinExistence type="predicted"/>
<dbReference type="AlphaFoldDB" id="A0A3S4REC4"/>
<keyword evidence="7" id="KW-1185">Reference proteome</keyword>
<dbReference type="STRING" id="1965070.A0A3S4REC4"/>
<dbReference type="InterPro" id="IPR036390">
    <property type="entry name" value="WH_DNA-bd_sf"/>
</dbReference>
<dbReference type="FunFam" id="1.10.10.10:FF:000178">
    <property type="entry name" value="Putative Transcription factor RFX4"/>
    <property type="match status" value="1"/>
</dbReference>
<dbReference type="PANTHER" id="PTHR12619:SF5">
    <property type="entry name" value="TRANSCRIPTION FACTOR RFX4"/>
    <property type="match status" value="1"/>
</dbReference>
<dbReference type="PANTHER" id="PTHR12619">
    <property type="entry name" value="RFX TRANSCRIPTION FACTOR FAMILY"/>
    <property type="match status" value="1"/>
</dbReference>
<evidence type="ECO:0000313" key="7">
    <source>
        <dbReference type="Proteomes" id="UP000285301"/>
    </source>
</evidence>
<feature type="domain" description="RFX-type winged-helix" evidence="5">
    <location>
        <begin position="58"/>
        <end position="133"/>
    </location>
</feature>
<evidence type="ECO:0000259" key="5">
    <source>
        <dbReference type="PROSITE" id="PS51526"/>
    </source>
</evidence>
<keyword evidence="4" id="KW-0539">Nucleus</keyword>
<dbReference type="Pfam" id="PF02257">
    <property type="entry name" value="RFX_DNA_binding"/>
    <property type="match status" value="1"/>
</dbReference>
<dbReference type="GO" id="GO:0000981">
    <property type="term" value="F:DNA-binding transcription factor activity, RNA polymerase II-specific"/>
    <property type="evidence" value="ECO:0007669"/>
    <property type="project" value="TreeGrafter"/>
</dbReference>
<dbReference type="OrthoDB" id="10056949at2759"/>
<keyword evidence="3" id="KW-0804">Transcription</keyword>
<keyword evidence="1" id="KW-0805">Transcription regulation</keyword>
<keyword evidence="2" id="KW-0238">DNA-binding</keyword>
<accession>A0A3S4REC4</accession>